<feature type="domain" description="HTH araC/xylS-type" evidence="7">
    <location>
        <begin position="170"/>
        <end position="268"/>
    </location>
</feature>
<accession>A0A9D1JSV1</accession>
<dbReference type="InterPro" id="IPR017853">
    <property type="entry name" value="GH"/>
</dbReference>
<keyword evidence="3" id="KW-0805">Transcription regulation</keyword>
<dbReference type="PANTHER" id="PTHR43280">
    <property type="entry name" value="ARAC-FAMILY TRANSCRIPTIONAL REGULATOR"/>
    <property type="match status" value="1"/>
</dbReference>
<dbReference type="Gene3D" id="3.20.20.80">
    <property type="entry name" value="Glycosidases"/>
    <property type="match status" value="1"/>
</dbReference>
<evidence type="ECO:0000256" key="3">
    <source>
        <dbReference type="ARBA" id="ARBA00023015"/>
    </source>
</evidence>
<proteinExistence type="inferred from homology"/>
<keyword evidence="4" id="KW-0238">DNA-binding</keyword>
<dbReference type="PROSITE" id="PS01124">
    <property type="entry name" value="HTH_ARAC_FAMILY_2"/>
    <property type="match status" value="1"/>
</dbReference>
<keyword evidence="2" id="KW-0378">Hydrolase</keyword>
<evidence type="ECO:0000313" key="9">
    <source>
        <dbReference type="Proteomes" id="UP000823927"/>
    </source>
</evidence>
<gene>
    <name evidence="8" type="ORF">IAB46_14370</name>
</gene>
<protein>
    <submittedName>
        <fullName evidence="8">Helix-turn-helix domain-containing protein</fullName>
    </submittedName>
</protein>
<keyword evidence="5" id="KW-0804">Transcription</keyword>
<dbReference type="InterPro" id="IPR018062">
    <property type="entry name" value="HTH_AraC-typ_CS"/>
</dbReference>
<dbReference type="Pfam" id="PF01229">
    <property type="entry name" value="Glyco_hydro_39"/>
    <property type="match status" value="1"/>
</dbReference>
<dbReference type="InterPro" id="IPR049166">
    <property type="entry name" value="GH39_cat"/>
</dbReference>
<dbReference type="SMART" id="SM00342">
    <property type="entry name" value="HTH_ARAC"/>
    <property type="match status" value="1"/>
</dbReference>
<evidence type="ECO:0000256" key="6">
    <source>
        <dbReference type="ARBA" id="ARBA00023295"/>
    </source>
</evidence>
<dbReference type="PROSITE" id="PS00041">
    <property type="entry name" value="HTH_ARAC_FAMILY_1"/>
    <property type="match status" value="1"/>
</dbReference>
<dbReference type="Proteomes" id="UP000823927">
    <property type="component" value="Unassembled WGS sequence"/>
</dbReference>
<evidence type="ECO:0000313" key="8">
    <source>
        <dbReference type="EMBL" id="HIS48705.1"/>
    </source>
</evidence>
<dbReference type="SUPFAM" id="SSF51182">
    <property type="entry name" value="RmlC-like cupins"/>
    <property type="match status" value="1"/>
</dbReference>
<dbReference type="Gene3D" id="1.10.10.60">
    <property type="entry name" value="Homeodomain-like"/>
    <property type="match status" value="2"/>
</dbReference>
<keyword evidence="6" id="KW-0326">Glycosidase</keyword>
<dbReference type="SUPFAM" id="SSF51445">
    <property type="entry name" value="(Trans)glycosidases"/>
    <property type="match status" value="1"/>
</dbReference>
<comment type="similarity">
    <text evidence="1">Belongs to the glycosyl hydrolase 39 family.</text>
</comment>
<evidence type="ECO:0000256" key="1">
    <source>
        <dbReference type="ARBA" id="ARBA00008875"/>
    </source>
</evidence>
<dbReference type="GO" id="GO:0003700">
    <property type="term" value="F:DNA-binding transcription factor activity"/>
    <property type="evidence" value="ECO:0007669"/>
    <property type="project" value="InterPro"/>
</dbReference>
<dbReference type="InterPro" id="IPR009057">
    <property type="entry name" value="Homeodomain-like_sf"/>
</dbReference>
<dbReference type="SUPFAM" id="SSF46689">
    <property type="entry name" value="Homeodomain-like"/>
    <property type="match status" value="2"/>
</dbReference>
<dbReference type="InterPro" id="IPR011051">
    <property type="entry name" value="RmlC_Cupin_sf"/>
</dbReference>
<comment type="caution">
    <text evidence="8">The sequence shown here is derived from an EMBL/GenBank/DDBJ whole genome shotgun (WGS) entry which is preliminary data.</text>
</comment>
<reference evidence="8" key="2">
    <citation type="journal article" date="2021" name="PeerJ">
        <title>Extensive microbial diversity within the chicken gut microbiome revealed by metagenomics and culture.</title>
        <authorList>
            <person name="Gilroy R."/>
            <person name="Ravi A."/>
            <person name="Getino M."/>
            <person name="Pursley I."/>
            <person name="Horton D.L."/>
            <person name="Alikhan N.F."/>
            <person name="Baker D."/>
            <person name="Gharbi K."/>
            <person name="Hall N."/>
            <person name="Watson M."/>
            <person name="Adriaenssens E.M."/>
            <person name="Foster-Nyarko E."/>
            <person name="Jarju S."/>
            <person name="Secka A."/>
            <person name="Antonio M."/>
            <person name="Oren A."/>
            <person name="Chaudhuri R.R."/>
            <person name="La Ragione R."/>
            <person name="Hildebrand F."/>
            <person name="Pallen M.J."/>
        </authorList>
    </citation>
    <scope>NUCLEOTIDE SEQUENCE</scope>
    <source>
        <strain evidence="8">CHK178-757</strain>
    </source>
</reference>
<organism evidence="8 9">
    <name type="scientific">Candidatus Scybalocola faecigallinarum</name>
    <dbReference type="NCBI Taxonomy" id="2840941"/>
    <lineage>
        <taxon>Bacteria</taxon>
        <taxon>Bacillati</taxon>
        <taxon>Bacillota</taxon>
        <taxon>Clostridia</taxon>
        <taxon>Lachnospirales</taxon>
        <taxon>Lachnospiraceae</taxon>
        <taxon>Lachnospiraceae incertae sedis</taxon>
        <taxon>Candidatus Scybalocola (ex Gilroy et al. 2021)</taxon>
    </lineage>
</organism>
<dbReference type="PRINTS" id="PR00745">
    <property type="entry name" value="GLHYDRLASE39"/>
</dbReference>
<dbReference type="InterPro" id="IPR018060">
    <property type="entry name" value="HTH_AraC"/>
</dbReference>
<dbReference type="SUPFAM" id="SSF51011">
    <property type="entry name" value="Glycosyl hydrolase domain"/>
    <property type="match status" value="1"/>
</dbReference>
<dbReference type="Pfam" id="PF12833">
    <property type="entry name" value="HTH_18"/>
    <property type="match status" value="1"/>
</dbReference>
<dbReference type="AlphaFoldDB" id="A0A9D1JSV1"/>
<dbReference type="Gene3D" id="2.60.40.1500">
    <property type="entry name" value="Glycosyl hydrolase domain, family 39"/>
    <property type="match status" value="1"/>
</dbReference>
<evidence type="ECO:0000259" key="7">
    <source>
        <dbReference type="PROSITE" id="PS01124"/>
    </source>
</evidence>
<sequence length="830" mass="96911">MSIFSIDKLPFSQRIQWEFDSASHFSESYFVCFVLNGEIALTLFDTQHILRTNDICFIPPYELYAFAPLRPESCMLVIEISREFIENYCPDHEYRSFRECQLRCNLEDPLYYQIASAIARIVFYTINIKATANLHMVSAAASIMAVLLDHYGCETAKTFSSGNYSRQRVIRTLRYINENYTEKITLKDIAGYVGVHPQYFSSFFRKNFGKSFVEYLNNYRVQKSLLLLTDPEKSITDIALACGFGDHKAFSACFKKVYEMTPSAFRKKMAKNHNYLISPIQSSPIPFNAKSYFQFFQRFWNQSMERGKNGARQTYVSLRTDLRQQKPGQKNFQLKINTLGRAVSCLQSNIQEAIREAKKELKFDYLRIRDIFSDDLYIYYEDGDHNVRYNWNYIDMVLDFFVSLDIKPVMEIGFMPSSLASKKQTCGWQYHPNVSFPKSLNRWCDLVSQFMLHCIRRYGQSQVHTWYFDFWTSPNLSLEEAYWYDSQEDFFRFYKTTWQAVKRTDPHIILGSPAFSMPSGLDWYEAFFDYCKENNISPDYVAVHTYCCPDDLQNSSHFPQLKTQSEAFSVPYDKDLPEKTVHQLKALCSRKGYDLLPIISMSWNMSYLPCDYARDTCFMGPYMIYTLLHSLKDCAGLSYWTLCDTNDELYPDNRMFSGNPGLIDTIGLKKPAYYALALYRRLGDTIIEYDNCHILTRSQEGYQLLLFNFCFYFESWLKEDHTAPSYTERNKYFDASGEIIYHHSISMVSGPCLIRRTLLCETCGSTYNTWLNSGSPQVIDTEMVRYIQYTSIPKITLDTVYVNETLILDTVVPEYGVVLYEITPQIDGEG</sequence>
<name>A0A9D1JSV1_9FIRM</name>
<reference evidence="8" key="1">
    <citation type="submission" date="2020-10" db="EMBL/GenBank/DDBJ databases">
        <authorList>
            <person name="Gilroy R."/>
        </authorList>
    </citation>
    <scope>NUCLEOTIDE SEQUENCE</scope>
    <source>
        <strain evidence="8">CHK178-757</strain>
    </source>
</reference>
<dbReference type="GO" id="GO:0043565">
    <property type="term" value="F:sequence-specific DNA binding"/>
    <property type="evidence" value="ECO:0007669"/>
    <property type="project" value="InterPro"/>
</dbReference>
<dbReference type="InterPro" id="IPR000514">
    <property type="entry name" value="Glyco_hydro_39"/>
</dbReference>
<evidence type="ECO:0000256" key="2">
    <source>
        <dbReference type="ARBA" id="ARBA00022801"/>
    </source>
</evidence>
<dbReference type="GO" id="GO:0004553">
    <property type="term" value="F:hydrolase activity, hydrolyzing O-glycosyl compounds"/>
    <property type="evidence" value="ECO:0007669"/>
    <property type="project" value="InterPro"/>
</dbReference>
<evidence type="ECO:0000256" key="4">
    <source>
        <dbReference type="ARBA" id="ARBA00023125"/>
    </source>
</evidence>
<dbReference type="PANTHER" id="PTHR43280:SF2">
    <property type="entry name" value="HTH-TYPE TRANSCRIPTIONAL REGULATOR EXSA"/>
    <property type="match status" value="1"/>
</dbReference>
<evidence type="ECO:0000256" key="5">
    <source>
        <dbReference type="ARBA" id="ARBA00023163"/>
    </source>
</evidence>
<dbReference type="GO" id="GO:0005975">
    <property type="term" value="P:carbohydrate metabolic process"/>
    <property type="evidence" value="ECO:0007669"/>
    <property type="project" value="InterPro"/>
</dbReference>
<dbReference type="EMBL" id="DVIT01000062">
    <property type="protein sequence ID" value="HIS48705.1"/>
    <property type="molecule type" value="Genomic_DNA"/>
</dbReference>